<accession>A0A811PIH7</accession>
<dbReference type="OrthoDB" id="684809at2759"/>
<evidence type="ECO:0000259" key="1">
    <source>
        <dbReference type="Pfam" id="PF25019"/>
    </source>
</evidence>
<comment type="caution">
    <text evidence="2">The sequence shown here is derived from an EMBL/GenBank/DDBJ whole genome shotgun (WGS) entry which is preliminary data.</text>
</comment>
<sequence>MEADPVLNKDVLGALVPPNGLKHLELNGYSSISFPNWFMDITHYLPILVSVKLKNLLRCSSLPPLGQLPNLKELYLERLSSIAKIGGDFCGRKRAFLQLSRFTLLKMERLEEWTTTYCSEDDGQSLTVMKCLIHEMKRATSAILTPHHEPVLPEWPGDLKSLERLRILGSGKIKSMPPSVQQLTKLQEQLIMGNPELKQWCESEENKSKLAHVKDIVGYSSYTDTPCYVYSPQIPPYFCIHMTLAQVNKNKR</sequence>
<reference evidence="2" key="1">
    <citation type="submission" date="2020-10" db="EMBL/GenBank/DDBJ databases">
        <authorList>
            <person name="Han B."/>
            <person name="Lu T."/>
            <person name="Zhao Q."/>
            <person name="Huang X."/>
            <person name="Zhao Y."/>
        </authorList>
    </citation>
    <scope>NUCLEOTIDE SEQUENCE</scope>
</reference>
<dbReference type="AlphaFoldDB" id="A0A811PIH7"/>
<gene>
    <name evidence="2" type="ORF">NCGR_LOCUS31424</name>
</gene>
<organism evidence="2 3">
    <name type="scientific">Miscanthus lutarioriparius</name>
    <dbReference type="NCBI Taxonomy" id="422564"/>
    <lineage>
        <taxon>Eukaryota</taxon>
        <taxon>Viridiplantae</taxon>
        <taxon>Streptophyta</taxon>
        <taxon>Embryophyta</taxon>
        <taxon>Tracheophyta</taxon>
        <taxon>Spermatophyta</taxon>
        <taxon>Magnoliopsida</taxon>
        <taxon>Liliopsida</taxon>
        <taxon>Poales</taxon>
        <taxon>Poaceae</taxon>
        <taxon>PACMAD clade</taxon>
        <taxon>Panicoideae</taxon>
        <taxon>Andropogonodae</taxon>
        <taxon>Andropogoneae</taxon>
        <taxon>Saccharinae</taxon>
        <taxon>Miscanthus</taxon>
    </lineage>
</organism>
<keyword evidence="3" id="KW-1185">Reference proteome</keyword>
<proteinExistence type="predicted"/>
<dbReference type="SUPFAM" id="SSF52058">
    <property type="entry name" value="L domain-like"/>
    <property type="match status" value="1"/>
</dbReference>
<dbReference type="InterPro" id="IPR032675">
    <property type="entry name" value="LRR_dom_sf"/>
</dbReference>
<dbReference type="EMBL" id="CAJGYO010000007">
    <property type="protein sequence ID" value="CAD6247208.1"/>
    <property type="molecule type" value="Genomic_DNA"/>
</dbReference>
<dbReference type="PANTHER" id="PTHR47186">
    <property type="entry name" value="LEUCINE-RICH REPEAT-CONTAINING PROTEIN 57"/>
    <property type="match status" value="1"/>
</dbReference>
<dbReference type="PANTHER" id="PTHR47186:SF3">
    <property type="entry name" value="OS09G0267800 PROTEIN"/>
    <property type="match status" value="1"/>
</dbReference>
<protein>
    <recommendedName>
        <fullName evidence="1">R13L1/DRL21-like LRR repeat region domain-containing protein</fullName>
    </recommendedName>
</protein>
<evidence type="ECO:0000313" key="3">
    <source>
        <dbReference type="Proteomes" id="UP000604825"/>
    </source>
</evidence>
<evidence type="ECO:0000313" key="2">
    <source>
        <dbReference type="EMBL" id="CAD6247208.1"/>
    </source>
</evidence>
<dbReference type="Proteomes" id="UP000604825">
    <property type="component" value="Unassembled WGS sequence"/>
</dbReference>
<name>A0A811PIH7_9POAL</name>
<dbReference type="InterPro" id="IPR056789">
    <property type="entry name" value="LRR_R13L1-DRL21"/>
</dbReference>
<feature type="domain" description="R13L1/DRL21-like LRR repeat region" evidence="1">
    <location>
        <begin position="7"/>
        <end position="78"/>
    </location>
</feature>
<dbReference type="Pfam" id="PF25019">
    <property type="entry name" value="LRR_R13L1-DRL21"/>
    <property type="match status" value="1"/>
</dbReference>
<dbReference type="Gene3D" id="3.80.10.10">
    <property type="entry name" value="Ribonuclease Inhibitor"/>
    <property type="match status" value="1"/>
</dbReference>